<dbReference type="AlphaFoldDB" id="A0A1Q9D7S2"/>
<dbReference type="EMBL" id="LSRX01000674">
    <property type="protein sequence ID" value="OLP91263.1"/>
    <property type="molecule type" value="Genomic_DNA"/>
</dbReference>
<proteinExistence type="predicted"/>
<dbReference type="PRINTS" id="PR00625">
    <property type="entry name" value="JDOMAIN"/>
</dbReference>
<dbReference type="OrthoDB" id="409740at2759"/>
<sequence length="209" mass="23158">MALRTFGPAMQTWATARPSNVAAGWACASSRQSRPYSTAQKDDSASADVDNLYETLELQKGASPEEIKAAYRRLAKECHPDSAGRRDEAAAERFQKINHAHNTLLHVGLRRMYDLQLRRKEAFERCERIENAESWLTKVLAGPAGTMLFAASLGVTTATALMLGTMGGEAFLRASNSLLWDMARYLPDWLPGKWQIISAIRRRGETADG</sequence>
<evidence type="ECO:0000313" key="1">
    <source>
        <dbReference type="EMBL" id="OLP91263.1"/>
    </source>
</evidence>
<dbReference type="Proteomes" id="UP000186817">
    <property type="component" value="Unassembled WGS sequence"/>
</dbReference>
<keyword evidence="2" id="KW-1185">Reference proteome</keyword>
<evidence type="ECO:0000313" key="2">
    <source>
        <dbReference type="Proteomes" id="UP000186817"/>
    </source>
</evidence>
<dbReference type="SUPFAM" id="SSF46565">
    <property type="entry name" value="Chaperone J-domain"/>
    <property type="match status" value="1"/>
</dbReference>
<gene>
    <name evidence="1" type="primary">DNAJC5B</name>
    <name evidence="1" type="ORF">AK812_SmicGene27063</name>
</gene>
<dbReference type="PANTHER" id="PTHR24074">
    <property type="entry name" value="CO-CHAPERONE PROTEIN DJLA"/>
    <property type="match status" value="1"/>
</dbReference>
<dbReference type="Gene3D" id="1.10.287.110">
    <property type="entry name" value="DnaJ domain"/>
    <property type="match status" value="1"/>
</dbReference>
<organism evidence="1 2">
    <name type="scientific">Symbiodinium microadriaticum</name>
    <name type="common">Dinoflagellate</name>
    <name type="synonym">Zooxanthella microadriatica</name>
    <dbReference type="NCBI Taxonomy" id="2951"/>
    <lineage>
        <taxon>Eukaryota</taxon>
        <taxon>Sar</taxon>
        <taxon>Alveolata</taxon>
        <taxon>Dinophyceae</taxon>
        <taxon>Suessiales</taxon>
        <taxon>Symbiodiniaceae</taxon>
        <taxon>Symbiodinium</taxon>
    </lineage>
</organism>
<reference evidence="1 2" key="1">
    <citation type="submission" date="2016-02" db="EMBL/GenBank/DDBJ databases">
        <title>Genome analysis of coral dinoflagellate symbionts highlights evolutionary adaptations to a symbiotic lifestyle.</title>
        <authorList>
            <person name="Aranda M."/>
            <person name="Li Y."/>
            <person name="Liew Y.J."/>
            <person name="Baumgarten S."/>
            <person name="Simakov O."/>
            <person name="Wilson M."/>
            <person name="Piel J."/>
            <person name="Ashoor H."/>
            <person name="Bougouffa S."/>
            <person name="Bajic V.B."/>
            <person name="Ryu T."/>
            <person name="Ravasi T."/>
            <person name="Bayer T."/>
            <person name="Micklem G."/>
            <person name="Kim H."/>
            <person name="Bhak J."/>
            <person name="Lajeunesse T.C."/>
            <person name="Voolstra C.R."/>
        </authorList>
    </citation>
    <scope>NUCLEOTIDE SEQUENCE [LARGE SCALE GENOMIC DNA]</scope>
    <source>
        <strain evidence="1 2">CCMP2467</strain>
    </source>
</reference>
<dbReference type="SMART" id="SM00271">
    <property type="entry name" value="DnaJ"/>
    <property type="match status" value="1"/>
</dbReference>
<comment type="caution">
    <text evidence="1">The sequence shown here is derived from an EMBL/GenBank/DDBJ whole genome shotgun (WGS) entry which is preliminary data.</text>
</comment>
<dbReference type="PROSITE" id="PS50076">
    <property type="entry name" value="DNAJ_2"/>
    <property type="match status" value="1"/>
</dbReference>
<accession>A0A1Q9D7S2</accession>
<dbReference type="Pfam" id="PF00226">
    <property type="entry name" value="DnaJ"/>
    <property type="match status" value="1"/>
</dbReference>
<dbReference type="InterPro" id="IPR001623">
    <property type="entry name" value="DnaJ_domain"/>
</dbReference>
<dbReference type="InterPro" id="IPR050817">
    <property type="entry name" value="DjlA_DnaK_co-chaperone"/>
</dbReference>
<name>A0A1Q9D7S2_SYMMI</name>
<dbReference type="InterPro" id="IPR036869">
    <property type="entry name" value="J_dom_sf"/>
</dbReference>
<dbReference type="CDD" id="cd06257">
    <property type="entry name" value="DnaJ"/>
    <property type="match status" value="1"/>
</dbReference>
<protein>
    <submittedName>
        <fullName evidence="1">DnaJ-like subfamily C member 5B</fullName>
    </submittedName>
</protein>